<evidence type="ECO:0000256" key="6">
    <source>
        <dbReference type="ARBA" id="ARBA00022806"/>
    </source>
</evidence>
<dbReference type="InterPro" id="IPR014016">
    <property type="entry name" value="UvrD-like_ATP-bd"/>
</dbReference>
<dbReference type="GO" id="GO:0009338">
    <property type="term" value="C:exodeoxyribonuclease V complex"/>
    <property type="evidence" value="ECO:0007669"/>
    <property type="project" value="TreeGrafter"/>
</dbReference>
<name>A0A286DF64_9GAMM</name>
<gene>
    <name evidence="15" type="primary">recB</name>
    <name evidence="19" type="ORF">SAMN06296416_11282</name>
</gene>
<keyword evidence="7 15" id="KW-0269">Exonuclease</keyword>
<dbReference type="Proteomes" id="UP000219374">
    <property type="component" value="Unassembled WGS sequence"/>
</dbReference>
<dbReference type="HAMAP" id="MF_01485">
    <property type="entry name" value="RecB"/>
    <property type="match status" value="1"/>
</dbReference>
<evidence type="ECO:0000313" key="19">
    <source>
        <dbReference type="EMBL" id="SOD57223.1"/>
    </source>
</evidence>
<evidence type="ECO:0000256" key="8">
    <source>
        <dbReference type="ARBA" id="ARBA00022840"/>
    </source>
</evidence>
<dbReference type="Gene3D" id="1.10.3170.10">
    <property type="entry name" value="Recbcd, chain B, domain 2"/>
    <property type="match status" value="1"/>
</dbReference>
<comment type="miscellaneous">
    <text evidence="15">In the RecBCD complex, RecB has a slow 3'-5' helicase, an exonuclease activity and loads RecA onto ssDNA, RecD has a fast 5'-3' helicase activity, while RecC stimulates the ATPase and processivity of the RecB helicase and contributes to recognition of the Chi site.</text>
</comment>
<comment type="catalytic activity">
    <reaction evidence="13 15">
        <text>Couples ATP hydrolysis with the unwinding of duplex DNA by translocating in the 3'-5' direction.</text>
        <dbReference type="EC" id="5.6.2.4"/>
    </reaction>
</comment>
<dbReference type="GO" id="GO:0008854">
    <property type="term" value="F:exodeoxyribonuclease V activity"/>
    <property type="evidence" value="ECO:0007669"/>
    <property type="project" value="UniProtKB-EC"/>
</dbReference>
<comment type="subunit">
    <text evidence="15">Heterotrimer of RecB, RecC and RecD. All subunits contribute to DNA-binding. Interacts with RecA.</text>
</comment>
<dbReference type="GO" id="GO:0043138">
    <property type="term" value="F:3'-5' DNA helicase activity"/>
    <property type="evidence" value="ECO:0007669"/>
    <property type="project" value="UniProtKB-UniRule"/>
</dbReference>
<dbReference type="Gene3D" id="3.40.50.300">
    <property type="entry name" value="P-loop containing nucleotide triphosphate hydrolases"/>
    <property type="match status" value="2"/>
</dbReference>
<accession>A0A286DF64</accession>
<comment type="domain">
    <text evidence="15">The N-terminal DNA-binding domain is a ssDNA-dependent ATPase and has ATP-dependent 3'-5' helicase function. This domain interacts with RecC.</text>
</comment>
<dbReference type="SUPFAM" id="SSF52540">
    <property type="entry name" value="P-loop containing nucleoside triphosphate hydrolases"/>
    <property type="match status" value="1"/>
</dbReference>
<dbReference type="EC" id="5.6.2.4" evidence="15"/>
<dbReference type="GO" id="GO:0000287">
    <property type="term" value="F:magnesium ion binding"/>
    <property type="evidence" value="ECO:0007669"/>
    <property type="project" value="UniProtKB-UniRule"/>
</dbReference>
<dbReference type="CDD" id="cd22352">
    <property type="entry name" value="RecB_C-like"/>
    <property type="match status" value="1"/>
</dbReference>
<dbReference type="GO" id="GO:0000724">
    <property type="term" value="P:double-strand break repair via homologous recombination"/>
    <property type="evidence" value="ECO:0007669"/>
    <property type="project" value="UniProtKB-UniRule"/>
</dbReference>
<evidence type="ECO:0000256" key="5">
    <source>
        <dbReference type="ARBA" id="ARBA00022801"/>
    </source>
</evidence>
<keyword evidence="5 15" id="KW-0378">Hydrolase</keyword>
<dbReference type="Pfam" id="PF12705">
    <property type="entry name" value="PDDEXK_1"/>
    <property type="match status" value="1"/>
</dbReference>
<feature type="active site" description="For nuclease activity" evidence="15">
    <location>
        <position position="1097"/>
    </location>
</feature>
<evidence type="ECO:0000256" key="1">
    <source>
        <dbReference type="ARBA" id="ARBA00022722"/>
    </source>
</evidence>
<keyword evidence="9 15" id="KW-0460">Magnesium</keyword>
<keyword evidence="11 15" id="KW-0234">DNA repair</keyword>
<protein>
    <recommendedName>
        <fullName evidence="15">RecBCD enzyme subunit RecB</fullName>
        <ecNumber evidence="15">3.1.11.5</ecNumber>
        <ecNumber evidence="15">5.6.2.4</ecNumber>
    </recommendedName>
    <alternativeName>
        <fullName evidence="15">DNA 3'-5' helicase subunit RecB</fullName>
    </alternativeName>
    <alternativeName>
        <fullName evidence="15">Exonuclease V subunit RecB</fullName>
        <shortName evidence="15">ExoV subunit RecB</shortName>
    </alternativeName>
    <alternativeName>
        <fullName evidence="15">Helicase/nuclease RecBCD subunit RecB</fullName>
    </alternativeName>
</protein>
<dbReference type="GO" id="GO:0016887">
    <property type="term" value="F:ATP hydrolysis activity"/>
    <property type="evidence" value="ECO:0007669"/>
    <property type="project" value="RHEA"/>
</dbReference>
<dbReference type="Gene3D" id="1.10.486.10">
    <property type="entry name" value="PCRA, domain 4"/>
    <property type="match status" value="1"/>
</dbReference>
<dbReference type="InterPro" id="IPR004586">
    <property type="entry name" value="RecB"/>
</dbReference>
<evidence type="ECO:0000259" key="17">
    <source>
        <dbReference type="PROSITE" id="PS51198"/>
    </source>
</evidence>
<keyword evidence="20" id="KW-1185">Reference proteome</keyword>
<keyword evidence="2 15" id="KW-0479">Metal-binding</keyword>
<dbReference type="Pfam" id="PF00580">
    <property type="entry name" value="UvrD-helicase"/>
    <property type="match status" value="1"/>
</dbReference>
<evidence type="ECO:0000256" key="12">
    <source>
        <dbReference type="ARBA" id="ARBA00023235"/>
    </source>
</evidence>
<dbReference type="Pfam" id="PF13361">
    <property type="entry name" value="UvrD_C"/>
    <property type="match status" value="1"/>
</dbReference>
<dbReference type="InterPro" id="IPR011335">
    <property type="entry name" value="Restrct_endonuc-II-like"/>
</dbReference>
<keyword evidence="4 15" id="KW-0227">DNA damage</keyword>
<evidence type="ECO:0000256" key="16">
    <source>
        <dbReference type="PROSITE-ProRule" id="PRU00560"/>
    </source>
</evidence>
<evidence type="ECO:0000256" key="11">
    <source>
        <dbReference type="ARBA" id="ARBA00023204"/>
    </source>
</evidence>
<keyword evidence="1 15" id="KW-0540">Nuclease</keyword>
<evidence type="ECO:0000256" key="10">
    <source>
        <dbReference type="ARBA" id="ARBA00023125"/>
    </source>
</evidence>
<feature type="binding site" evidence="15">
    <location>
        <position position="961"/>
    </location>
    <ligand>
        <name>Mg(2+)</name>
        <dbReference type="ChEBI" id="CHEBI:18420"/>
    </ligand>
</feature>
<evidence type="ECO:0000256" key="7">
    <source>
        <dbReference type="ARBA" id="ARBA00022839"/>
    </source>
</evidence>
<feature type="region of interest" description="DNA-binding and helicase activity, interacts with RecC" evidence="15">
    <location>
        <begin position="1"/>
        <end position="859"/>
    </location>
</feature>
<dbReference type="PROSITE" id="PS51198">
    <property type="entry name" value="UVRD_HELICASE_ATP_BIND"/>
    <property type="match status" value="1"/>
</dbReference>
<dbReference type="EC" id="3.1.11.5" evidence="15"/>
<dbReference type="EMBL" id="OCND01000012">
    <property type="protein sequence ID" value="SOD57223.1"/>
    <property type="molecule type" value="Genomic_DNA"/>
</dbReference>
<sequence length="1194" mass="130809">MSDAVFDTDLQARSLVEASAGTGKTYALAGLFARAVIVDRLRVPQVLAVTYTVAATQELRERVRLRLRQAVELADGWQEGDPETHAGDAAETAMLRRLLHQALAAEPRESLPALRQRLARALREMDLAAIATIHGFCQRVLREHAMDTRQPLLASQLETANAPARERLAADLWRAFSRDAEGADFLHRQFGRVADLARALRDLLAPEPLLPPLPQALTDPRPALTQAWRQVCEAFAAHGEPACESVGRAIADAVLKANEYKADHVVSLWDWLRAVADSPDPPPAVHPKLHKYLPAALEKGTLKAKAGKTPQSPLFATFEPVIDAMAAVERWREARDLQQLHRLRADALGRERARKQAFNVRDYDDLIGELHAAVADQRASGDLIAALRQQFPCVLVDEFQDTDARQWDIFARLFGQGGLVLVGDPKQAIYRFRGGDVNTYVVAAQTAQQGAALDRNFRSRPRVIRAVNLLFAHAPPGALGEGIDFLPTQAGGNATDADFLLDGQAAPALHFHSVPPADNGKEYTKPVSVRMAADLCAYAILQRLQQASAGSALLKDRLSKALRPLQPRDFAVLVRDHRQAAAVRHALSLRGVPAVASGRESLYQSEQAQELLTLLLALRAPGDDRRLRAALATPLLGWDAARIAALDEAGERLRQWQQSLVAWRARWERHGPQAMLAEVLAANAERLLGQAGGERRLTNYLQLGELMQSAAGRNLGTQGQLDALRHAIAHADGEDEAQQPRLESDAGRVQILTLHKSKGLEFPLVYLPFVGIGRQERVAGLAMYTDASGQRVRQWPTTQTFADAPAWADARQAHLDEESAEDMRLLYVGLTRASQALWLCGGPLSQHRNASLHRLLQGASPAPEMQQALGGIAVLSTGLPPAGSPGRLPAAPAQAVPAPRPALRRLYRDWWIHSFSQLHKQQSHGASALVEARPADDEAPLATALPRPRQFGGSRFGNTLHHALERVDFAAWRGHGGDWPPPAQTQPLVDALNSQGYPEKLHEAGIRELTPLIARTLNAPLPEGVSLCELPPQARIAELEFHLALRGATTQAFVELLHRYGVAGDRQDFGVWTQLAGLLNGKIDLTYRHAGRVYVLDYKSNDLPSYDPAALAQTMASSEYDLQALLYTLAVHRWMQLRLGKGYDYERDFGGVRYLFCRGLDDADPARGVFVPQFPRALIEAADALLVPPLESAA</sequence>
<dbReference type="Gene3D" id="3.90.320.10">
    <property type="match status" value="1"/>
</dbReference>
<keyword evidence="3 15" id="KW-0547">Nucleotide-binding</keyword>
<evidence type="ECO:0000259" key="18">
    <source>
        <dbReference type="PROSITE" id="PS51217"/>
    </source>
</evidence>
<dbReference type="InterPro" id="IPR027417">
    <property type="entry name" value="P-loop_NTPase"/>
</dbReference>
<feature type="binding site" evidence="15">
    <location>
        <position position="1084"/>
    </location>
    <ligand>
        <name>Mg(2+)</name>
        <dbReference type="ChEBI" id="CHEBI:18420"/>
    </ligand>
</feature>
<comment type="catalytic activity">
    <reaction evidence="14 15">
        <text>ATP + H2O = ADP + phosphate + H(+)</text>
        <dbReference type="Rhea" id="RHEA:13065"/>
        <dbReference type="ChEBI" id="CHEBI:15377"/>
        <dbReference type="ChEBI" id="CHEBI:15378"/>
        <dbReference type="ChEBI" id="CHEBI:30616"/>
        <dbReference type="ChEBI" id="CHEBI:43474"/>
        <dbReference type="ChEBI" id="CHEBI:456216"/>
        <dbReference type="EC" id="5.6.2.4"/>
    </reaction>
</comment>
<feature type="binding site" evidence="16">
    <location>
        <begin position="18"/>
        <end position="25"/>
    </location>
    <ligand>
        <name>ATP</name>
        <dbReference type="ChEBI" id="CHEBI:30616"/>
    </ligand>
</feature>
<feature type="domain" description="UvrD-like helicase C-terminal" evidence="18">
    <location>
        <begin position="489"/>
        <end position="759"/>
    </location>
</feature>
<dbReference type="InterPro" id="IPR014017">
    <property type="entry name" value="DNA_helicase_UvrD-like_C"/>
</dbReference>
<proteinExistence type="inferred from homology"/>
<evidence type="ECO:0000256" key="4">
    <source>
        <dbReference type="ARBA" id="ARBA00022763"/>
    </source>
</evidence>
<evidence type="ECO:0000256" key="3">
    <source>
        <dbReference type="ARBA" id="ARBA00022741"/>
    </source>
</evidence>
<dbReference type="PANTHER" id="PTHR11070:SF23">
    <property type="entry name" value="RECBCD ENZYME SUBUNIT RECB"/>
    <property type="match status" value="1"/>
</dbReference>
<dbReference type="GO" id="GO:0005524">
    <property type="term" value="F:ATP binding"/>
    <property type="evidence" value="ECO:0007669"/>
    <property type="project" value="UniProtKB-UniRule"/>
</dbReference>
<keyword evidence="10 15" id="KW-0238">DNA-binding</keyword>
<dbReference type="OrthoDB" id="9810135at2"/>
<keyword evidence="8 15" id="KW-0067">ATP-binding</keyword>
<evidence type="ECO:0000256" key="2">
    <source>
        <dbReference type="ARBA" id="ARBA00022723"/>
    </source>
</evidence>
<feature type="domain" description="UvrD-like helicase ATP-binding" evidence="17">
    <location>
        <begin position="1"/>
        <end position="460"/>
    </location>
</feature>
<dbReference type="SUPFAM" id="SSF52980">
    <property type="entry name" value="Restriction endonuclease-like"/>
    <property type="match status" value="1"/>
</dbReference>
<dbReference type="AlphaFoldDB" id="A0A286DF64"/>
<dbReference type="PANTHER" id="PTHR11070">
    <property type="entry name" value="UVRD / RECB / PCRA DNA HELICASE FAMILY MEMBER"/>
    <property type="match status" value="1"/>
</dbReference>
<dbReference type="InterPro" id="IPR038726">
    <property type="entry name" value="PDDEXK_AddAB-type"/>
</dbReference>
<evidence type="ECO:0000256" key="13">
    <source>
        <dbReference type="ARBA" id="ARBA00034617"/>
    </source>
</evidence>
<dbReference type="InterPro" id="IPR011604">
    <property type="entry name" value="PDDEXK-like_dom_sf"/>
</dbReference>
<dbReference type="InterPro" id="IPR000212">
    <property type="entry name" value="DNA_helicase_UvrD/REP"/>
</dbReference>
<evidence type="ECO:0000313" key="20">
    <source>
        <dbReference type="Proteomes" id="UP000219374"/>
    </source>
</evidence>
<dbReference type="PROSITE" id="PS51217">
    <property type="entry name" value="UVRD_HELICASE_CTER"/>
    <property type="match status" value="1"/>
</dbReference>
<feature type="region of interest" description="Nuclease activity, interacts with RecD and RecA" evidence="15">
    <location>
        <begin position="909"/>
        <end position="1194"/>
    </location>
</feature>
<dbReference type="GO" id="GO:0005829">
    <property type="term" value="C:cytosol"/>
    <property type="evidence" value="ECO:0007669"/>
    <property type="project" value="TreeGrafter"/>
</dbReference>
<comment type="cofactor">
    <cofactor evidence="15">
        <name>Mg(2+)</name>
        <dbReference type="ChEBI" id="CHEBI:18420"/>
    </cofactor>
    <text evidence="15">Binds 1 Mg(2+) ion per subunit.</text>
</comment>
<keyword evidence="6 15" id="KW-0347">Helicase</keyword>
<comment type="domain">
    <text evidence="15">The C-terminal domain has nuclease activity and interacts with RecD. It interacts with RecA, facilitating its loading onto ssDNA.</text>
</comment>
<evidence type="ECO:0000256" key="14">
    <source>
        <dbReference type="ARBA" id="ARBA00048988"/>
    </source>
</evidence>
<comment type="function">
    <text evidence="15">A helicase/nuclease that prepares dsDNA breaks (DSB) for recombinational DNA repair. Binds to DSBs and unwinds DNA via a highly rapid and processive ATP-dependent bidirectional helicase activity. Unwinds dsDNA until it encounters a Chi (crossover hotspot instigator) sequence from the 3' direction. Cuts ssDNA a few nucleotides 3' to the Chi site. The properties and activities of the enzyme are changed at Chi. The Chi-altered holoenzyme produces a long 3'-ssDNA overhang and facilitates RecA-binding to the ssDNA for homologous DNA recombination and repair. Holoenzyme degrades any linearized DNA that is unable to undergo homologous recombination. In the holoenzyme this subunit contributes ATPase, 3'-5' helicase, exonuclease activity and loads RecA onto ssDNA.</text>
</comment>
<comment type="catalytic activity">
    <reaction evidence="15">
        <text>Exonucleolytic cleavage (in the presence of ATP) in either 5'- to 3'- or 3'- to 5'-direction to yield 5'-phosphooligonucleotides.</text>
        <dbReference type="EC" id="3.1.11.5"/>
    </reaction>
</comment>
<dbReference type="RefSeq" id="WP_097123483.1">
    <property type="nucleotide sequence ID" value="NZ_OCND01000012.1"/>
</dbReference>
<evidence type="ECO:0000256" key="15">
    <source>
        <dbReference type="HAMAP-Rule" id="MF_01485"/>
    </source>
</evidence>
<dbReference type="GO" id="GO:0003677">
    <property type="term" value="F:DNA binding"/>
    <property type="evidence" value="ECO:0007669"/>
    <property type="project" value="UniProtKB-UniRule"/>
</dbReference>
<organism evidence="19 20">
    <name type="scientific">Pseudoxanthomonas wuyuanensis</name>
    <dbReference type="NCBI Taxonomy" id="1073196"/>
    <lineage>
        <taxon>Bacteria</taxon>
        <taxon>Pseudomonadati</taxon>
        <taxon>Pseudomonadota</taxon>
        <taxon>Gammaproteobacteria</taxon>
        <taxon>Lysobacterales</taxon>
        <taxon>Lysobacteraceae</taxon>
        <taxon>Pseudoxanthomonas</taxon>
    </lineage>
</organism>
<reference evidence="19 20" key="1">
    <citation type="submission" date="2017-09" db="EMBL/GenBank/DDBJ databases">
        <authorList>
            <person name="Ehlers B."/>
            <person name="Leendertz F.H."/>
        </authorList>
    </citation>
    <scope>NUCLEOTIDE SEQUENCE [LARGE SCALE GENOMIC DNA]</scope>
    <source>
        <strain evidence="19 20">CGMCC 1.10978</strain>
    </source>
</reference>
<evidence type="ECO:0000256" key="9">
    <source>
        <dbReference type="ARBA" id="ARBA00022842"/>
    </source>
</evidence>
<keyword evidence="12 15" id="KW-0413">Isomerase</keyword>
<feature type="binding site" evidence="15">
    <location>
        <position position="1097"/>
    </location>
    <ligand>
        <name>Mg(2+)</name>
        <dbReference type="ChEBI" id="CHEBI:18420"/>
    </ligand>
</feature>
<comment type="similarity">
    <text evidence="15">Belongs to the helicase family. UvrD subfamily.</text>
</comment>